<reference evidence="3" key="1">
    <citation type="journal article" date="2017" name="Genome Biol.">
        <title>Comparative genomics reveals high biological diversity and specific adaptations in the industrially and medically important fungal genus Aspergillus.</title>
        <authorList>
            <person name="de Vries R.P."/>
            <person name="Riley R."/>
            <person name="Wiebenga A."/>
            <person name="Aguilar-Osorio G."/>
            <person name="Amillis S."/>
            <person name="Uchima C.A."/>
            <person name="Anderluh G."/>
            <person name="Asadollahi M."/>
            <person name="Askin M."/>
            <person name="Barry K."/>
            <person name="Battaglia E."/>
            <person name="Bayram O."/>
            <person name="Benocci T."/>
            <person name="Braus-Stromeyer S.A."/>
            <person name="Caldana C."/>
            <person name="Canovas D."/>
            <person name="Cerqueira G.C."/>
            <person name="Chen F."/>
            <person name="Chen W."/>
            <person name="Choi C."/>
            <person name="Clum A."/>
            <person name="Dos Santos R.A."/>
            <person name="Damasio A.R."/>
            <person name="Diallinas G."/>
            <person name="Emri T."/>
            <person name="Fekete E."/>
            <person name="Flipphi M."/>
            <person name="Freyberg S."/>
            <person name="Gallo A."/>
            <person name="Gournas C."/>
            <person name="Habgood R."/>
            <person name="Hainaut M."/>
            <person name="Harispe M.L."/>
            <person name="Henrissat B."/>
            <person name="Hilden K.S."/>
            <person name="Hope R."/>
            <person name="Hossain A."/>
            <person name="Karabika E."/>
            <person name="Karaffa L."/>
            <person name="Karanyi Z."/>
            <person name="Krasevec N."/>
            <person name="Kuo A."/>
            <person name="Kusch H."/>
            <person name="LaButti K."/>
            <person name="Lagendijk E.L."/>
            <person name="Lapidus A."/>
            <person name="Levasseur A."/>
            <person name="Lindquist E."/>
            <person name="Lipzen A."/>
            <person name="Logrieco A.F."/>
            <person name="MacCabe A."/>
            <person name="Maekelae M.R."/>
            <person name="Malavazi I."/>
            <person name="Melin P."/>
            <person name="Meyer V."/>
            <person name="Mielnichuk N."/>
            <person name="Miskei M."/>
            <person name="Molnar A.P."/>
            <person name="Mule G."/>
            <person name="Ngan C.Y."/>
            <person name="Orejas M."/>
            <person name="Orosz E."/>
            <person name="Ouedraogo J.P."/>
            <person name="Overkamp K.M."/>
            <person name="Park H.-S."/>
            <person name="Perrone G."/>
            <person name="Piumi F."/>
            <person name="Punt P.J."/>
            <person name="Ram A.F."/>
            <person name="Ramon A."/>
            <person name="Rauscher S."/>
            <person name="Record E."/>
            <person name="Riano-Pachon D.M."/>
            <person name="Robert V."/>
            <person name="Roehrig J."/>
            <person name="Ruller R."/>
            <person name="Salamov A."/>
            <person name="Salih N.S."/>
            <person name="Samson R.A."/>
            <person name="Sandor E."/>
            <person name="Sanguinetti M."/>
            <person name="Schuetze T."/>
            <person name="Sepcic K."/>
            <person name="Shelest E."/>
            <person name="Sherlock G."/>
            <person name="Sophianopoulou V."/>
            <person name="Squina F.M."/>
            <person name="Sun H."/>
            <person name="Susca A."/>
            <person name="Todd R.B."/>
            <person name="Tsang A."/>
            <person name="Unkles S.E."/>
            <person name="van de Wiele N."/>
            <person name="van Rossen-Uffink D."/>
            <person name="Oliveira J.V."/>
            <person name="Vesth T.C."/>
            <person name="Visser J."/>
            <person name="Yu J.-H."/>
            <person name="Zhou M."/>
            <person name="Andersen M.R."/>
            <person name="Archer D.B."/>
            <person name="Baker S.E."/>
            <person name="Benoit I."/>
            <person name="Brakhage A.A."/>
            <person name="Braus G.H."/>
            <person name="Fischer R."/>
            <person name="Frisvad J.C."/>
            <person name="Goldman G.H."/>
            <person name="Houbraken J."/>
            <person name="Oakley B."/>
            <person name="Pocsi I."/>
            <person name="Scazzocchio C."/>
            <person name="Seiboth B."/>
            <person name="vanKuyk P.A."/>
            <person name="Wortman J."/>
            <person name="Dyer P.S."/>
            <person name="Grigoriev I.V."/>
        </authorList>
    </citation>
    <scope>NUCLEOTIDE SEQUENCE [LARGE SCALE GENOMIC DNA]</scope>
    <source>
        <strain evidence="3">CBS 516.65</strain>
    </source>
</reference>
<name>A0A1L9VQ16_ASPGL</name>
<evidence type="ECO:0000313" key="2">
    <source>
        <dbReference type="EMBL" id="OJJ86018.1"/>
    </source>
</evidence>
<keyword evidence="1" id="KW-0732">Signal</keyword>
<organism evidence="2 3">
    <name type="scientific">Aspergillus glaucus CBS 516.65</name>
    <dbReference type="NCBI Taxonomy" id="1160497"/>
    <lineage>
        <taxon>Eukaryota</taxon>
        <taxon>Fungi</taxon>
        <taxon>Dikarya</taxon>
        <taxon>Ascomycota</taxon>
        <taxon>Pezizomycotina</taxon>
        <taxon>Eurotiomycetes</taxon>
        <taxon>Eurotiomycetidae</taxon>
        <taxon>Eurotiales</taxon>
        <taxon>Aspergillaceae</taxon>
        <taxon>Aspergillus</taxon>
        <taxon>Aspergillus subgen. Aspergillus</taxon>
    </lineage>
</organism>
<feature type="signal peptide" evidence="1">
    <location>
        <begin position="1"/>
        <end position="24"/>
    </location>
</feature>
<proteinExistence type="predicted"/>
<dbReference type="EMBL" id="KV878893">
    <property type="protein sequence ID" value="OJJ86018.1"/>
    <property type="molecule type" value="Genomic_DNA"/>
</dbReference>
<dbReference type="AlphaFoldDB" id="A0A1L9VQ16"/>
<dbReference type="RefSeq" id="XP_022402712.1">
    <property type="nucleotide sequence ID" value="XM_022546146.1"/>
</dbReference>
<keyword evidence="3" id="KW-1185">Reference proteome</keyword>
<accession>A0A1L9VQ16</accession>
<dbReference type="VEuPathDB" id="FungiDB:ASPGLDRAFT_45020"/>
<protein>
    <submittedName>
        <fullName evidence="2">Uncharacterized protein</fullName>
    </submittedName>
</protein>
<dbReference type="GeneID" id="34462407"/>
<evidence type="ECO:0000256" key="1">
    <source>
        <dbReference type="SAM" id="SignalP"/>
    </source>
</evidence>
<gene>
    <name evidence="2" type="ORF">ASPGLDRAFT_45020</name>
</gene>
<feature type="chain" id="PRO_5012860707" evidence="1">
    <location>
        <begin position="25"/>
        <end position="52"/>
    </location>
</feature>
<sequence>MSESATFCFVFFCWLLSLCPRIISSPIRFGLLIEKSEGSITNFRNPGPLDID</sequence>
<evidence type="ECO:0000313" key="3">
    <source>
        <dbReference type="Proteomes" id="UP000184300"/>
    </source>
</evidence>
<dbReference type="Proteomes" id="UP000184300">
    <property type="component" value="Unassembled WGS sequence"/>
</dbReference>